<dbReference type="Proteomes" id="UP000635983">
    <property type="component" value="Unassembled WGS sequence"/>
</dbReference>
<organism evidence="2 3">
    <name type="scientific">Pseudomonas matsuisoli</name>
    <dbReference type="NCBI Taxonomy" id="1515666"/>
    <lineage>
        <taxon>Bacteria</taxon>
        <taxon>Pseudomonadati</taxon>
        <taxon>Pseudomonadota</taxon>
        <taxon>Gammaproteobacteria</taxon>
        <taxon>Pseudomonadales</taxon>
        <taxon>Pseudomonadaceae</taxon>
        <taxon>Pseudomonas</taxon>
    </lineage>
</organism>
<keyword evidence="3" id="KW-1185">Reference proteome</keyword>
<dbReference type="EMBL" id="BMPO01000009">
    <property type="protein sequence ID" value="GGK06391.1"/>
    <property type="molecule type" value="Genomic_DNA"/>
</dbReference>
<protein>
    <submittedName>
        <fullName evidence="2">Uncharacterized protein</fullName>
    </submittedName>
</protein>
<feature type="transmembrane region" description="Helical" evidence="1">
    <location>
        <begin position="249"/>
        <end position="270"/>
    </location>
</feature>
<feature type="transmembrane region" description="Helical" evidence="1">
    <location>
        <begin position="37"/>
        <end position="56"/>
    </location>
</feature>
<feature type="transmembrane region" description="Helical" evidence="1">
    <location>
        <begin position="221"/>
        <end position="242"/>
    </location>
</feature>
<accession>A0A917V0V6</accession>
<keyword evidence="1" id="KW-0812">Transmembrane</keyword>
<evidence type="ECO:0000313" key="3">
    <source>
        <dbReference type="Proteomes" id="UP000635983"/>
    </source>
</evidence>
<keyword evidence="1" id="KW-1133">Transmembrane helix</keyword>
<keyword evidence="1" id="KW-0472">Membrane</keyword>
<evidence type="ECO:0000256" key="1">
    <source>
        <dbReference type="SAM" id="Phobius"/>
    </source>
</evidence>
<proteinExistence type="predicted"/>
<reference evidence="2" key="1">
    <citation type="journal article" date="2014" name="Int. J. Syst. Evol. Microbiol.">
        <title>Complete genome sequence of Corynebacterium casei LMG S-19264T (=DSM 44701T), isolated from a smear-ripened cheese.</title>
        <authorList>
            <consortium name="US DOE Joint Genome Institute (JGI-PGF)"/>
            <person name="Walter F."/>
            <person name="Albersmeier A."/>
            <person name="Kalinowski J."/>
            <person name="Ruckert C."/>
        </authorList>
    </citation>
    <scope>NUCLEOTIDE SEQUENCE</scope>
    <source>
        <strain evidence="2">JCM 30078</strain>
    </source>
</reference>
<dbReference type="AlphaFoldDB" id="A0A917V0V6"/>
<comment type="caution">
    <text evidence="2">The sequence shown here is derived from an EMBL/GenBank/DDBJ whole genome shotgun (WGS) entry which is preliminary data.</text>
</comment>
<feature type="transmembrane region" description="Helical" evidence="1">
    <location>
        <begin position="188"/>
        <end position="206"/>
    </location>
</feature>
<evidence type="ECO:0000313" key="2">
    <source>
        <dbReference type="EMBL" id="GGK06391.1"/>
    </source>
</evidence>
<feature type="transmembrane region" description="Helical" evidence="1">
    <location>
        <begin position="123"/>
        <end position="149"/>
    </location>
</feature>
<dbReference type="RefSeq" id="WP_188985130.1">
    <property type="nucleotide sequence ID" value="NZ_BMPO01000009.1"/>
</dbReference>
<feature type="transmembrane region" description="Helical" evidence="1">
    <location>
        <begin position="68"/>
        <end position="96"/>
    </location>
</feature>
<feature type="transmembrane region" description="Helical" evidence="1">
    <location>
        <begin position="155"/>
        <end position="176"/>
    </location>
</feature>
<reference evidence="2" key="2">
    <citation type="submission" date="2020-09" db="EMBL/GenBank/DDBJ databases">
        <authorList>
            <person name="Sun Q."/>
            <person name="Ohkuma M."/>
        </authorList>
    </citation>
    <scope>NUCLEOTIDE SEQUENCE</scope>
    <source>
        <strain evidence="2">JCM 30078</strain>
    </source>
</reference>
<name>A0A917V0V6_9PSED</name>
<gene>
    <name evidence="2" type="ORF">GCM10009304_35660</name>
</gene>
<sequence>MQKWTDQPATDSEDVLDFILAFASTFLRRHASLIAKVLPPAFGFGIFLAYFARHHFYPSFDLFQFSSLLLAASCLGFAVVGAFVAVLFMPGAWIFYGFLNTKTIKEDITYALPYRGDSRVRKVFLLMGLTFFLPYLLAGTALVASIFVAPSMLKWIGFLTPVMILLVAGLIIQCLFELGRFSFWKYLWNAYIPTVITGYFIVWMWIKAYPVVEHWYWPAKWGVVLAAPPAIAFIAALCGMLFVAGWRAVMLFATFFALLMAGYSGALTTLPDTVVNALGLGNYQAKAIVLDTAYCDTSCGALLPSSPNCVLEDVHVVWSFGDALTLRLEDGGTAWLPANAVRALIRP</sequence>